<dbReference type="GO" id="GO:0016491">
    <property type="term" value="F:oxidoreductase activity"/>
    <property type="evidence" value="ECO:0007669"/>
    <property type="project" value="UniProtKB-KW"/>
</dbReference>
<evidence type="ECO:0000313" key="4">
    <source>
        <dbReference type="EMBL" id="VIP00886.1"/>
    </source>
</evidence>
<evidence type="ECO:0000256" key="1">
    <source>
        <dbReference type="ARBA" id="ARBA00023002"/>
    </source>
</evidence>
<dbReference type="InterPro" id="IPR050129">
    <property type="entry name" value="Zn_alcohol_dh"/>
</dbReference>
<name>A0A6C2YHC1_9BACT</name>
<dbReference type="KEGG" id="tim:GMBLW1_30740"/>
<dbReference type="InterPro" id="IPR013149">
    <property type="entry name" value="ADH-like_C"/>
</dbReference>
<dbReference type="Proteomes" id="UP000464378">
    <property type="component" value="Chromosome"/>
</dbReference>
<reference evidence="4" key="1">
    <citation type="submission" date="2019-04" db="EMBL/GenBank/DDBJ databases">
        <authorList>
            <consortium name="Science for Life Laboratories"/>
        </authorList>
    </citation>
    <scope>NUCLEOTIDE SEQUENCE</scope>
    <source>
        <strain evidence="4">MBLW1</strain>
    </source>
</reference>
<dbReference type="Gene3D" id="3.90.180.10">
    <property type="entry name" value="Medium-chain alcohol dehydrogenases, catalytic domain"/>
    <property type="match status" value="1"/>
</dbReference>
<dbReference type="Pfam" id="PF00107">
    <property type="entry name" value="ADH_zinc_N"/>
    <property type="match status" value="1"/>
</dbReference>
<sequence length="331" mass="35796">MQQITLTEPGRFVADSVEAPGEPPIGFARVRIHRIGVCGTDLHAFAGRQPFFRYPRILGHELGVEVLAVGGDTSHVAIGDRCAIEPYLNCGVCHACVRNKPNCCERLEVLGVHSDGGMRGQILVPIAKLHPSENLTWDQLALVETLGIGQHAVERAQLHAGESVVIVGAGPIGLATLQFAKAAGAQVTVLEPNPMRRAFVQSTFGVDAREPSDDHCYDVVFDATGNIAAMEASVARVAFGGKLVFVGLVQGRISFDDPLFHRREMTILASRNSANAFPTIMRMIESGTLDTTPWITHRLLLSEVPSRFPELPRIPELVKAMIEVTDVDADA</sequence>
<dbReference type="PANTHER" id="PTHR43401:SF3">
    <property type="entry name" value="L-GALACTONATE-5-DEHYDROGENASE"/>
    <property type="match status" value="1"/>
</dbReference>
<gene>
    <name evidence="4" type="ORF">GMBLW1_30740</name>
</gene>
<evidence type="ECO:0000259" key="3">
    <source>
        <dbReference type="Pfam" id="PF08240"/>
    </source>
</evidence>
<feature type="domain" description="Alcohol dehydrogenase-like N-terminal" evidence="3">
    <location>
        <begin position="28"/>
        <end position="131"/>
    </location>
</feature>
<dbReference type="FunCoup" id="A0A6C2YHC1">
    <property type="interactions" value="48"/>
</dbReference>
<feature type="domain" description="Alcohol dehydrogenase-like C-terminal" evidence="2">
    <location>
        <begin position="171"/>
        <end position="285"/>
    </location>
</feature>
<dbReference type="PANTHER" id="PTHR43401">
    <property type="entry name" value="L-THREONINE 3-DEHYDROGENASE"/>
    <property type="match status" value="1"/>
</dbReference>
<keyword evidence="1" id="KW-0560">Oxidoreductase</keyword>
<dbReference type="InterPro" id="IPR036291">
    <property type="entry name" value="NAD(P)-bd_dom_sf"/>
</dbReference>
<dbReference type="Gene3D" id="3.40.50.720">
    <property type="entry name" value="NAD(P)-binding Rossmann-like Domain"/>
    <property type="match status" value="1"/>
</dbReference>
<organism evidence="4">
    <name type="scientific">Tuwongella immobilis</name>
    <dbReference type="NCBI Taxonomy" id="692036"/>
    <lineage>
        <taxon>Bacteria</taxon>
        <taxon>Pseudomonadati</taxon>
        <taxon>Planctomycetota</taxon>
        <taxon>Planctomycetia</taxon>
        <taxon>Gemmatales</taxon>
        <taxon>Gemmataceae</taxon>
        <taxon>Tuwongella</taxon>
    </lineage>
</organism>
<dbReference type="SUPFAM" id="SSF51735">
    <property type="entry name" value="NAD(P)-binding Rossmann-fold domains"/>
    <property type="match status" value="1"/>
</dbReference>
<dbReference type="AlphaFoldDB" id="A0A6C2YHC1"/>
<keyword evidence="5" id="KW-1185">Reference proteome</keyword>
<evidence type="ECO:0000259" key="2">
    <source>
        <dbReference type="Pfam" id="PF00107"/>
    </source>
</evidence>
<dbReference type="InParanoid" id="A0A6C2YHC1"/>
<protein>
    <recommendedName>
        <fullName evidence="6">Enoyl reductase (ER) domain-containing protein</fullName>
    </recommendedName>
</protein>
<evidence type="ECO:0008006" key="6">
    <source>
        <dbReference type="Google" id="ProtNLM"/>
    </source>
</evidence>
<proteinExistence type="predicted"/>
<dbReference type="EMBL" id="LR586016">
    <property type="protein sequence ID" value="VIP00886.1"/>
    <property type="molecule type" value="Genomic_DNA"/>
</dbReference>
<dbReference type="Pfam" id="PF08240">
    <property type="entry name" value="ADH_N"/>
    <property type="match status" value="1"/>
</dbReference>
<dbReference type="InterPro" id="IPR013154">
    <property type="entry name" value="ADH-like_N"/>
</dbReference>
<dbReference type="RefSeq" id="WP_162656053.1">
    <property type="nucleotide sequence ID" value="NZ_LR593887.1"/>
</dbReference>
<accession>A0A6C2YHC1</accession>
<dbReference type="CDD" id="cd08261">
    <property type="entry name" value="Zn_ADH7"/>
    <property type="match status" value="1"/>
</dbReference>
<dbReference type="SUPFAM" id="SSF50129">
    <property type="entry name" value="GroES-like"/>
    <property type="match status" value="1"/>
</dbReference>
<dbReference type="InterPro" id="IPR011032">
    <property type="entry name" value="GroES-like_sf"/>
</dbReference>
<dbReference type="EMBL" id="LR593887">
    <property type="protein sequence ID" value="VTR97190.1"/>
    <property type="molecule type" value="Genomic_DNA"/>
</dbReference>
<evidence type="ECO:0000313" key="5">
    <source>
        <dbReference type="Proteomes" id="UP000464378"/>
    </source>
</evidence>